<dbReference type="OrthoDB" id="10606966at2759"/>
<dbReference type="EMBL" id="GL891302">
    <property type="protein sequence ID" value="EGO60456.1"/>
    <property type="molecule type" value="Genomic_DNA"/>
</dbReference>
<dbReference type="KEGG" id="nte:NEUTE1DRAFT97620"/>
<evidence type="ECO:0000313" key="2">
    <source>
        <dbReference type="EMBL" id="EGO60456.1"/>
    </source>
</evidence>
<protein>
    <submittedName>
        <fullName evidence="2">Uncharacterized protein</fullName>
    </submittedName>
</protein>
<evidence type="ECO:0000256" key="1">
    <source>
        <dbReference type="SAM" id="MobiDB-lite"/>
    </source>
</evidence>
<reference evidence="3" key="1">
    <citation type="journal article" date="2011" name="Genetics">
        <title>Massive changes in genome architecture accompany the transition to self-fertility in the filamentous fungus Neurospora tetrasperma.</title>
        <authorList>
            <person name="Ellison C.E."/>
            <person name="Stajich J.E."/>
            <person name="Jacobson D.J."/>
            <person name="Natvig D.O."/>
            <person name="Lapidus A."/>
            <person name="Foster B."/>
            <person name="Aerts A."/>
            <person name="Riley R."/>
            <person name="Lindquist E.A."/>
            <person name="Grigoriev I.V."/>
            <person name="Taylor J.W."/>
        </authorList>
    </citation>
    <scope>NUCLEOTIDE SEQUENCE [LARGE SCALE GENOMIC DNA]</scope>
    <source>
        <strain evidence="3">FGSC 2508 / P0657</strain>
    </source>
</reference>
<name>F8MCF5_NEUT8</name>
<gene>
    <name evidence="2" type="ORF">NEUTE1DRAFT_97620</name>
</gene>
<dbReference type="RefSeq" id="XP_009847736.1">
    <property type="nucleotide sequence ID" value="XM_009849434.1"/>
</dbReference>
<feature type="region of interest" description="Disordered" evidence="1">
    <location>
        <begin position="76"/>
        <end position="146"/>
    </location>
</feature>
<keyword evidence="3" id="KW-1185">Reference proteome</keyword>
<dbReference type="VEuPathDB" id="FungiDB:NEUTE1DRAFT_97620"/>
<proteinExistence type="predicted"/>
<feature type="compositionally biased region" description="Polar residues" evidence="1">
    <location>
        <begin position="114"/>
        <end position="138"/>
    </location>
</feature>
<accession>F8MCF5</accession>
<dbReference type="HOGENOM" id="CLU_1855816_0_0_1"/>
<sequence length="146" mass="16408">MSYVGQIDDRYVFFSPSGPSGSWRVNVVYLENKRFTSQKGVRKTASRRLRSRLFADGAPMGPRMVTRHPFILVKRSRSPVSLSPRRRFGRPTPPHPAPSPTLLASKQHIIISELTKTATSLRSPKKNLSPSKISSLRQAENPKMVP</sequence>
<dbReference type="Proteomes" id="UP000008065">
    <property type="component" value="Unassembled WGS sequence"/>
</dbReference>
<dbReference type="GeneID" id="20831777"/>
<evidence type="ECO:0000313" key="3">
    <source>
        <dbReference type="Proteomes" id="UP000008065"/>
    </source>
</evidence>
<organism evidence="2 3">
    <name type="scientific">Neurospora tetrasperma (strain FGSC 2508 / ATCC MYA-4615 / P0657)</name>
    <dbReference type="NCBI Taxonomy" id="510951"/>
    <lineage>
        <taxon>Eukaryota</taxon>
        <taxon>Fungi</taxon>
        <taxon>Dikarya</taxon>
        <taxon>Ascomycota</taxon>
        <taxon>Pezizomycotina</taxon>
        <taxon>Sordariomycetes</taxon>
        <taxon>Sordariomycetidae</taxon>
        <taxon>Sordariales</taxon>
        <taxon>Sordariaceae</taxon>
        <taxon>Neurospora</taxon>
    </lineage>
</organism>
<dbReference type="AlphaFoldDB" id="F8MCF5"/>